<comment type="subunit">
    <text evidence="1">Component of the lipopolysaccharide transport and assembly complex.</text>
</comment>
<dbReference type="STRING" id="217511.GCA_001463845_00292"/>
<dbReference type="eggNOG" id="COG1452">
    <property type="taxonomic scope" value="Bacteria"/>
</dbReference>
<dbReference type="PANTHER" id="PTHR30189">
    <property type="entry name" value="LPS-ASSEMBLY PROTEIN"/>
    <property type="match status" value="1"/>
</dbReference>
<keyword evidence="1" id="KW-0472">Membrane</keyword>
<evidence type="ECO:0000313" key="4">
    <source>
        <dbReference type="EMBL" id="EAU42686.1"/>
    </source>
</evidence>
<gene>
    <name evidence="1" type="primary">lptD</name>
    <name evidence="4" type="ORF">FP2506_07591</name>
</gene>
<dbReference type="GO" id="GO:1990351">
    <property type="term" value="C:transporter complex"/>
    <property type="evidence" value="ECO:0007669"/>
    <property type="project" value="TreeGrafter"/>
</dbReference>
<dbReference type="PANTHER" id="PTHR30189:SF1">
    <property type="entry name" value="LPS-ASSEMBLY PROTEIN LPTD"/>
    <property type="match status" value="1"/>
</dbReference>
<dbReference type="GO" id="GO:0015920">
    <property type="term" value="P:lipopolysaccharide transport"/>
    <property type="evidence" value="ECO:0007669"/>
    <property type="project" value="InterPro"/>
</dbReference>
<comment type="caution">
    <text evidence="4">The sequence shown here is derived from an EMBL/GenBank/DDBJ whole genome shotgun (WGS) entry which is preliminary data.</text>
</comment>
<evidence type="ECO:0000256" key="1">
    <source>
        <dbReference type="HAMAP-Rule" id="MF_01411"/>
    </source>
</evidence>
<dbReference type="AlphaFoldDB" id="Q0G6M8"/>
<sequence>MGIGERSRKSVLLCGTALALSAGFTATGTQHASAQAVPALNAEVPADAQLFLEADTVTYDSERALVSASGGVQVDYGDYKVVARELIYDQRSKRLIARGDVELQQPDGNRIYADQLDLTDDFRDGFVQALRIETPDNTRFAAASATRADGSVTTFNRGVYTACEPCRENPDRAPLWQVKARKIVWDQQEKEIRYYGAQFEFFGAPIAYLPYFQSPDPTVKRKSGFLAPEFKSGDGRGYGLRVPYFYALSDDKDFTVAGTYYTKQGFLGEIEYRQAFQSGIISVQSAGISQQDRFEFDDNTPDYGSTDRGMIGTKGRFALSDKWTFGWDWLFQSDDNFANTYEIDGFSDTINVSEVYLTGLGDQSFFDLRVQEFDYQSINPDRDDQQPSVLPVFDYERIEQEGVLGGEVELDFNVVSLSRDKFDFTRICNTSLVLRDDFREVCVLPEDGFFFNPNFNRNNGLEGDYTRGTAELSWSDQYTLPSGLVLIPTTSVRGDLYTSNMESPGFSNRFFTGGRTTLLLDESGAVDIDEAGSRGMAMAALEARYPYLIQVGGVSHVIEPIAQVIARTDEEDIGLIPNEDAGTLVFNATNLFSFNKFSGYDRVEGGHRANVGVRYSADLGNSWMVNAIAGQSYHLGGRNSYDQVDLALAGFDSGLETDSSDYVGLVSLQTPFGFTIGTQGRYDEDDFELKRQDVFTEYSFGSLGSAAVSYTNIAAQPIYGSLDDRSQVSGSATLNFATNWTALAGASYDIENDAVVDQRFGIRYADECFSLLVSYRERTDRYSLETNETTLMFNIGLRTISDFEQTVDLGAQ</sequence>
<organism evidence="4 5">
    <name type="scientific">Fulvimarina pelagi HTCC2506</name>
    <dbReference type="NCBI Taxonomy" id="314231"/>
    <lineage>
        <taxon>Bacteria</taxon>
        <taxon>Pseudomonadati</taxon>
        <taxon>Pseudomonadota</taxon>
        <taxon>Alphaproteobacteria</taxon>
        <taxon>Hyphomicrobiales</taxon>
        <taxon>Aurantimonadaceae</taxon>
        <taxon>Fulvimarina</taxon>
    </lineage>
</organism>
<keyword evidence="1" id="KW-0732">Signal</keyword>
<dbReference type="HOGENOM" id="CLU_009039_3_0_5"/>
<dbReference type="InterPro" id="IPR020889">
    <property type="entry name" value="LipoPS_assembly_LptD"/>
</dbReference>
<dbReference type="InterPro" id="IPR050218">
    <property type="entry name" value="LptD"/>
</dbReference>
<comment type="subcellular location">
    <subcellularLocation>
        <location evidence="1">Cell outer membrane</location>
    </subcellularLocation>
</comment>
<accession>Q0G6M8</accession>
<dbReference type="Proteomes" id="UP000004310">
    <property type="component" value="Unassembled WGS sequence"/>
</dbReference>
<dbReference type="Pfam" id="PF19838">
    <property type="entry name" value="LptD_2"/>
    <property type="match status" value="1"/>
</dbReference>
<comment type="caution">
    <text evidence="1">Lacks conserved residue(s) required for the propagation of feature annotation.</text>
</comment>
<dbReference type="GO" id="GO:0009279">
    <property type="term" value="C:cell outer membrane"/>
    <property type="evidence" value="ECO:0007669"/>
    <property type="project" value="UniProtKB-SubCell"/>
</dbReference>
<dbReference type="InterPro" id="IPR045659">
    <property type="entry name" value="LptD_2"/>
</dbReference>
<dbReference type="HAMAP" id="MF_01411">
    <property type="entry name" value="LPS_assembly_LptD"/>
    <property type="match status" value="1"/>
</dbReference>
<feature type="domain" description="LPS-assembly protein LptD central" evidence="3">
    <location>
        <begin position="205"/>
        <end position="269"/>
    </location>
</feature>
<dbReference type="EMBL" id="AATP01000001">
    <property type="protein sequence ID" value="EAU42686.1"/>
    <property type="molecule type" value="Genomic_DNA"/>
</dbReference>
<keyword evidence="1" id="KW-0998">Cell outer membrane</keyword>
<protein>
    <recommendedName>
        <fullName evidence="1">LPS-assembly protein LptD</fullName>
    </recommendedName>
</protein>
<comment type="similarity">
    <text evidence="1">Belongs to the LptD family.</text>
</comment>
<comment type="function">
    <text evidence="1">Involved in the assembly of lipopolysaccharide (LPS) at the surface of the outer membrane.</text>
</comment>
<evidence type="ECO:0000259" key="3">
    <source>
        <dbReference type="Pfam" id="PF19838"/>
    </source>
</evidence>
<dbReference type="Pfam" id="PF04453">
    <property type="entry name" value="LptD"/>
    <property type="match status" value="1"/>
</dbReference>
<reference evidence="4 5" key="1">
    <citation type="journal article" date="2010" name="J. Bacteriol.">
        <title>Genome sequence of Fulvimarina pelagi HTCC2506T, a Mn(II)-oxidizing alphaproteobacterium possessing an aerobic anoxygenic photosynthetic gene cluster and Xanthorhodopsin.</title>
        <authorList>
            <person name="Kang I."/>
            <person name="Oh H.M."/>
            <person name="Lim S.I."/>
            <person name="Ferriera S."/>
            <person name="Giovannoni S.J."/>
            <person name="Cho J.C."/>
        </authorList>
    </citation>
    <scope>NUCLEOTIDE SEQUENCE [LARGE SCALE GENOMIC DNA]</scope>
    <source>
        <strain evidence="4 5">HTCC2506</strain>
    </source>
</reference>
<dbReference type="GO" id="GO:0043165">
    <property type="term" value="P:Gram-negative-bacterium-type cell outer membrane assembly"/>
    <property type="evidence" value="ECO:0007669"/>
    <property type="project" value="UniProtKB-UniRule"/>
</dbReference>
<keyword evidence="5" id="KW-1185">Reference proteome</keyword>
<proteinExistence type="inferred from homology"/>
<dbReference type="Gene3D" id="2.60.450.10">
    <property type="entry name" value="Lipopolysaccharide (LPS) transport protein A like domain"/>
    <property type="match status" value="1"/>
</dbReference>
<evidence type="ECO:0000259" key="2">
    <source>
        <dbReference type="Pfam" id="PF04453"/>
    </source>
</evidence>
<dbReference type="InterPro" id="IPR007543">
    <property type="entry name" value="LptD_C"/>
</dbReference>
<name>Q0G6M8_9HYPH</name>
<evidence type="ECO:0000313" key="5">
    <source>
        <dbReference type="Proteomes" id="UP000004310"/>
    </source>
</evidence>
<feature type="domain" description="LptD C-terminal" evidence="2">
    <location>
        <begin position="306"/>
        <end position="740"/>
    </location>
</feature>